<evidence type="ECO:0000313" key="2">
    <source>
        <dbReference type="Proteomes" id="UP000054560"/>
    </source>
</evidence>
<evidence type="ECO:0000313" key="1">
    <source>
        <dbReference type="EMBL" id="KNC85452.1"/>
    </source>
</evidence>
<keyword evidence="2" id="KW-1185">Reference proteome</keyword>
<proteinExistence type="predicted"/>
<sequence length="162" mass="18263">MISLSISASSHPCSTCSRTIICDHARYFVREWALSNFSRRKRHETEVALLAEVVADSVRKVNNGWVDTSATTVTNSEGLTDDAERYPDDVAPTKRVRPEQDVRSQTMILDDWKTYDSPWSTVNNFPDSVASTSIAQRMIRDALLSEPVESRHELTRSETGQT</sequence>
<dbReference type="Proteomes" id="UP000054560">
    <property type="component" value="Unassembled WGS sequence"/>
</dbReference>
<dbReference type="AlphaFoldDB" id="A0A0L0G8U4"/>
<name>A0A0L0G8U4_9EUKA</name>
<accession>A0A0L0G8U4</accession>
<gene>
    <name evidence="1" type="ORF">SARC_02358</name>
</gene>
<dbReference type="RefSeq" id="XP_014159354.1">
    <property type="nucleotide sequence ID" value="XM_014303879.1"/>
</dbReference>
<dbReference type="EMBL" id="KQ241701">
    <property type="protein sequence ID" value="KNC85452.1"/>
    <property type="molecule type" value="Genomic_DNA"/>
</dbReference>
<dbReference type="GeneID" id="25902862"/>
<organism evidence="1 2">
    <name type="scientific">Sphaeroforma arctica JP610</name>
    <dbReference type="NCBI Taxonomy" id="667725"/>
    <lineage>
        <taxon>Eukaryota</taxon>
        <taxon>Ichthyosporea</taxon>
        <taxon>Ichthyophonida</taxon>
        <taxon>Sphaeroforma</taxon>
    </lineage>
</organism>
<reference evidence="1 2" key="1">
    <citation type="submission" date="2011-02" db="EMBL/GenBank/DDBJ databases">
        <title>The Genome Sequence of Sphaeroforma arctica JP610.</title>
        <authorList>
            <consortium name="The Broad Institute Genome Sequencing Platform"/>
            <person name="Russ C."/>
            <person name="Cuomo C."/>
            <person name="Young S.K."/>
            <person name="Zeng Q."/>
            <person name="Gargeya S."/>
            <person name="Alvarado L."/>
            <person name="Berlin A."/>
            <person name="Chapman S.B."/>
            <person name="Chen Z."/>
            <person name="Freedman E."/>
            <person name="Gellesch M."/>
            <person name="Goldberg J."/>
            <person name="Griggs A."/>
            <person name="Gujja S."/>
            <person name="Heilman E."/>
            <person name="Heiman D."/>
            <person name="Howarth C."/>
            <person name="Mehta T."/>
            <person name="Neiman D."/>
            <person name="Pearson M."/>
            <person name="Roberts A."/>
            <person name="Saif S."/>
            <person name="Shea T."/>
            <person name="Shenoy N."/>
            <person name="Sisk P."/>
            <person name="Stolte C."/>
            <person name="Sykes S."/>
            <person name="White J."/>
            <person name="Yandava C."/>
            <person name="Burger G."/>
            <person name="Gray M.W."/>
            <person name="Holland P.W.H."/>
            <person name="King N."/>
            <person name="Lang F.B.F."/>
            <person name="Roger A.J."/>
            <person name="Ruiz-Trillo I."/>
            <person name="Haas B."/>
            <person name="Nusbaum C."/>
            <person name="Birren B."/>
        </authorList>
    </citation>
    <scope>NUCLEOTIDE SEQUENCE [LARGE SCALE GENOMIC DNA]</scope>
    <source>
        <strain evidence="1 2">JP610</strain>
    </source>
</reference>
<protein>
    <submittedName>
        <fullName evidence="1">Uncharacterized protein</fullName>
    </submittedName>
</protein>